<dbReference type="AlphaFoldDB" id="A0A7J6IWJ6"/>
<dbReference type="OrthoDB" id="4856132at2759"/>
<comment type="caution">
    <text evidence="2">The sequence shown here is derived from an EMBL/GenBank/DDBJ whole genome shotgun (WGS) entry which is preliminary data.</text>
</comment>
<evidence type="ECO:0000313" key="3">
    <source>
        <dbReference type="Proteomes" id="UP000011096"/>
    </source>
</evidence>
<proteinExistence type="predicted"/>
<dbReference type="EMBL" id="ANPB02000008">
    <property type="protein sequence ID" value="KAF4477352.1"/>
    <property type="molecule type" value="Genomic_DNA"/>
</dbReference>
<name>A0A7J6IWJ6_COLFN</name>
<organism evidence="2 3">
    <name type="scientific">Colletotrichum fructicola (strain Nara gc5)</name>
    <name type="common">Anthracnose fungus</name>
    <name type="synonym">Colletotrichum gloeosporioides (strain Nara gc5)</name>
    <dbReference type="NCBI Taxonomy" id="1213859"/>
    <lineage>
        <taxon>Eukaryota</taxon>
        <taxon>Fungi</taxon>
        <taxon>Dikarya</taxon>
        <taxon>Ascomycota</taxon>
        <taxon>Pezizomycotina</taxon>
        <taxon>Sordariomycetes</taxon>
        <taxon>Hypocreomycetidae</taxon>
        <taxon>Glomerellales</taxon>
        <taxon>Glomerellaceae</taxon>
        <taxon>Colletotrichum</taxon>
        <taxon>Colletotrichum gloeosporioides species complex</taxon>
    </lineage>
</organism>
<dbReference type="Proteomes" id="UP000011096">
    <property type="component" value="Unassembled WGS sequence"/>
</dbReference>
<gene>
    <name evidence="2" type="ORF">CGGC5_v010285</name>
    <name evidence="1" type="ORF">CGGC5_v013040</name>
</gene>
<keyword evidence="3" id="KW-1185">Reference proteome</keyword>
<evidence type="ECO:0000313" key="1">
    <source>
        <dbReference type="EMBL" id="KAF4477352.1"/>
    </source>
</evidence>
<dbReference type="InParanoid" id="A0A7J6IWJ6"/>
<protein>
    <submittedName>
        <fullName evidence="2">Uncharacterized protein</fullName>
    </submittedName>
</protein>
<reference evidence="2 3" key="1">
    <citation type="submission" date="2012-08" db="EMBL/GenBank/DDBJ databases">
        <authorList>
            <person name="Gan P.H.P."/>
            <person name="Ikeda K."/>
            <person name="Irieda H."/>
            <person name="Narusaka M."/>
            <person name="O'Connell R.J."/>
            <person name="Narusaka Y."/>
            <person name="Takano Y."/>
            <person name="Kubo Y."/>
            <person name="Shirasu K."/>
        </authorList>
    </citation>
    <scope>NUCLEOTIDE SEQUENCE [LARGE SCALE GENOMIC DNA]</scope>
    <source>
        <strain evidence="2 3">Nara gc5</strain>
    </source>
</reference>
<dbReference type="RefSeq" id="XP_031875521.2">
    <property type="nucleotide sequence ID" value="XM_032028175.2"/>
</dbReference>
<accession>A0A7J6IWJ6</accession>
<reference evidence="2 3" key="2">
    <citation type="submission" date="2020-04" db="EMBL/GenBank/DDBJ databases">
        <title>Genome sequencing and assembly of multiple isolates from the Colletotrichum gloeosporioides species complex.</title>
        <authorList>
            <person name="Gan P."/>
            <person name="Shirasu K."/>
        </authorList>
    </citation>
    <scope>NUCLEOTIDE SEQUENCE [LARGE SCALE GENOMIC DNA]</scope>
    <source>
        <strain evidence="2 3">Nara gc5</strain>
    </source>
</reference>
<dbReference type="EMBL" id="ANPB02000006">
    <property type="protein sequence ID" value="KAF4481485.1"/>
    <property type="molecule type" value="Genomic_DNA"/>
</dbReference>
<evidence type="ECO:0000313" key="2">
    <source>
        <dbReference type="EMBL" id="KAF4481485.1"/>
    </source>
</evidence>
<dbReference type="GeneID" id="43612278"/>
<sequence length="152" mass="16707">MSGQKDPAGALTSSLTTMAQTQNSALVVANAHVKRSKTQTSGPYQPLYTKVPHLGIMMTWYETEGFTTKVEEGTIFKVVLSSFYTDRAYNIDDKHVTKGLAVDFAKSLDENDPKTGMTVIMEEMLDPLGKVGRTAYPGWRVSGGRDRVNRGL</sequence>